<comment type="caution">
    <text evidence="1">The sequence shown here is derived from an EMBL/GenBank/DDBJ whole genome shotgun (WGS) entry which is preliminary data.</text>
</comment>
<dbReference type="AlphaFoldDB" id="A0A8B6FZR0"/>
<evidence type="ECO:0000313" key="1">
    <source>
        <dbReference type="EMBL" id="VDI56720.1"/>
    </source>
</evidence>
<dbReference type="Proteomes" id="UP000596742">
    <property type="component" value="Unassembled WGS sequence"/>
</dbReference>
<name>A0A8B6FZR0_MYTGA</name>
<proteinExistence type="predicted"/>
<dbReference type="EMBL" id="UYJE01007643">
    <property type="protein sequence ID" value="VDI56720.1"/>
    <property type="molecule type" value="Genomic_DNA"/>
</dbReference>
<protein>
    <submittedName>
        <fullName evidence="1">Uncharacterized protein</fullName>
    </submittedName>
</protein>
<reference evidence="1" key="1">
    <citation type="submission" date="2018-11" db="EMBL/GenBank/DDBJ databases">
        <authorList>
            <person name="Alioto T."/>
            <person name="Alioto T."/>
        </authorList>
    </citation>
    <scope>NUCLEOTIDE SEQUENCE</scope>
</reference>
<sequence>MRIIRNKIVHKIKAEVSKVEMNDLFTEITSIASRVDRYLGKQLGAGFETEISKYRTCPLDHDLEQKYTQALQEIENMKEQFSFEEVHFYYGNSFQTFVQNVKQKLGRPVKFRMVPSNSLEYSPILFITAINYCKGKTLGNNLQALWTMNSFLQDLDFTDNIYLLSTNRNNLQNKTDLDLDLETAQSLGLIVRPSSSTSTVTQYSQCFWEITSFKRLRNLHIFEAFLVTPMEQQKI</sequence>
<accession>A0A8B6FZR0</accession>
<gene>
    <name evidence="1" type="ORF">MGAL_10B039926</name>
</gene>
<keyword evidence="2" id="KW-1185">Reference proteome</keyword>
<evidence type="ECO:0000313" key="2">
    <source>
        <dbReference type="Proteomes" id="UP000596742"/>
    </source>
</evidence>
<organism evidence="1 2">
    <name type="scientific">Mytilus galloprovincialis</name>
    <name type="common">Mediterranean mussel</name>
    <dbReference type="NCBI Taxonomy" id="29158"/>
    <lineage>
        <taxon>Eukaryota</taxon>
        <taxon>Metazoa</taxon>
        <taxon>Spiralia</taxon>
        <taxon>Lophotrochozoa</taxon>
        <taxon>Mollusca</taxon>
        <taxon>Bivalvia</taxon>
        <taxon>Autobranchia</taxon>
        <taxon>Pteriomorphia</taxon>
        <taxon>Mytilida</taxon>
        <taxon>Mytiloidea</taxon>
        <taxon>Mytilidae</taxon>
        <taxon>Mytilinae</taxon>
        <taxon>Mytilus</taxon>
    </lineage>
</organism>